<organism evidence="2 3">
    <name type="scientific">Fusobacterium necrophorum DJ-2</name>
    <dbReference type="NCBI Taxonomy" id="1441737"/>
    <lineage>
        <taxon>Bacteria</taxon>
        <taxon>Fusobacteriati</taxon>
        <taxon>Fusobacteriota</taxon>
        <taxon>Fusobacteriia</taxon>
        <taxon>Fusobacteriales</taxon>
        <taxon>Fusobacteriaceae</taxon>
        <taxon>Fusobacterium</taxon>
    </lineage>
</organism>
<feature type="transmembrane region" description="Helical" evidence="1">
    <location>
        <begin position="55"/>
        <end position="74"/>
    </location>
</feature>
<keyword evidence="1" id="KW-1133">Transmembrane helix</keyword>
<comment type="caution">
    <text evidence="2">The sequence shown here is derived from an EMBL/GenBank/DDBJ whole genome shotgun (WGS) entry which is preliminary data.</text>
</comment>
<sequence>MNKIDELELELSSEFEIKSLRGNDSLFFYIVILILFIFALFTYPNTLLKELTYKSAFGIILLIGLIIFYVDNFFEELKNRKYSLSISGETVKIFYENKEINAIKTDDIHYIEFYEIHHRREMVEPNPILRIFDNEKKMLVEMEIAREDYHTLTMYFTKL</sequence>
<evidence type="ECO:0000313" key="3">
    <source>
        <dbReference type="Proteomes" id="UP000027058"/>
    </source>
</evidence>
<evidence type="ECO:0000313" key="2">
    <source>
        <dbReference type="EMBL" id="KDE70270.1"/>
    </source>
</evidence>
<protein>
    <submittedName>
        <fullName evidence="2">Uncharacterized protein</fullName>
    </submittedName>
</protein>
<dbReference type="RefSeq" id="WP_051619616.1">
    <property type="nucleotide sequence ID" value="NZ_JAAH01000144.1"/>
</dbReference>
<dbReference type="EMBL" id="JAAH01000144">
    <property type="protein sequence ID" value="KDE70270.1"/>
    <property type="molecule type" value="Genomic_DNA"/>
</dbReference>
<gene>
    <name evidence="2" type="ORF">FUSO8_09480</name>
</gene>
<reference evidence="2 3" key="1">
    <citation type="submission" date="2014-01" db="EMBL/GenBank/DDBJ databases">
        <title>Comparative genomics of Fusobacterium necrophorum wild isolates.</title>
        <authorList>
            <person name="Kittichotirat W."/>
            <person name="Bumgarner R.E."/>
            <person name="Lawrence P."/>
        </authorList>
    </citation>
    <scope>NUCLEOTIDE SEQUENCE [LARGE SCALE GENOMIC DNA]</scope>
    <source>
        <strain evidence="2 3">DJ-2</strain>
    </source>
</reference>
<dbReference type="AlphaFoldDB" id="A0AB73C194"/>
<accession>A0AB73C194</accession>
<feature type="transmembrane region" description="Helical" evidence="1">
    <location>
        <begin position="26"/>
        <end position="43"/>
    </location>
</feature>
<keyword evidence="1" id="KW-0472">Membrane</keyword>
<name>A0AB73C194_9FUSO</name>
<dbReference type="Proteomes" id="UP000027058">
    <property type="component" value="Unassembled WGS sequence"/>
</dbReference>
<proteinExistence type="predicted"/>
<keyword evidence="1" id="KW-0812">Transmembrane</keyword>
<evidence type="ECO:0000256" key="1">
    <source>
        <dbReference type="SAM" id="Phobius"/>
    </source>
</evidence>